<evidence type="ECO:0000256" key="8">
    <source>
        <dbReference type="ARBA" id="ARBA00023154"/>
    </source>
</evidence>
<name>A0A0A0BVB5_9CELL</name>
<comment type="caution">
    <text evidence="12">Was originally thought to be a dihydrodipicolinate synthase (DHDPS), catalyzing the condensation of (S)-aspartate-beta-semialdehyde [(S)-ASA] and pyruvate to dihydrodipicolinate (DHDP). However, it was shown in E.coli that the product of the enzymatic reaction is not dihydrodipicolinate but in fact (4S)-4-hydroxy-2,3,4,5-tetrahydro-(2S)-dipicolinic acid (HTPA), and that the consecutive dehydration reaction leading to DHDP is not spontaneous but catalyzed by DapB.</text>
</comment>
<keyword evidence="6 12" id="KW-0028">Amino-acid biosynthesis</keyword>
<comment type="caution">
    <text evidence="16">The sequence shown here is derived from an EMBL/GenBank/DDBJ whole genome shotgun (WGS) entry which is preliminary data.</text>
</comment>
<dbReference type="NCBIfam" id="TIGR00674">
    <property type="entry name" value="dapA"/>
    <property type="match status" value="1"/>
</dbReference>
<dbReference type="UniPathway" id="UPA00034">
    <property type="reaction ID" value="UER00017"/>
</dbReference>
<organism evidence="16 17">
    <name type="scientific">Cellulomonas bogoriensis 69B4 = DSM 16987</name>
    <dbReference type="NCBI Taxonomy" id="1386082"/>
    <lineage>
        <taxon>Bacteria</taxon>
        <taxon>Bacillati</taxon>
        <taxon>Actinomycetota</taxon>
        <taxon>Actinomycetes</taxon>
        <taxon>Micrococcales</taxon>
        <taxon>Cellulomonadaceae</taxon>
        <taxon>Cellulomonas</taxon>
    </lineage>
</organism>
<feature type="site" description="Part of a proton relay during catalysis" evidence="12">
    <location>
        <position position="116"/>
    </location>
</feature>
<dbReference type="Pfam" id="PF00701">
    <property type="entry name" value="DHDPS"/>
    <property type="match status" value="1"/>
</dbReference>
<dbReference type="RefSeq" id="WP_035060807.1">
    <property type="nucleotide sequence ID" value="NZ_AXCZ01000097.1"/>
</dbReference>
<dbReference type="CDD" id="cd00950">
    <property type="entry name" value="DHDPS"/>
    <property type="match status" value="1"/>
</dbReference>
<feature type="active site" description="Schiff-base intermediate with substrate" evidence="12 14">
    <location>
        <position position="170"/>
    </location>
</feature>
<proteinExistence type="inferred from homology"/>
<dbReference type="PRINTS" id="PR00146">
    <property type="entry name" value="DHPICSNTHASE"/>
</dbReference>
<evidence type="ECO:0000256" key="10">
    <source>
        <dbReference type="ARBA" id="ARBA00023270"/>
    </source>
</evidence>
<dbReference type="PANTHER" id="PTHR12128">
    <property type="entry name" value="DIHYDRODIPICOLINATE SYNTHASE"/>
    <property type="match status" value="1"/>
</dbReference>
<comment type="catalytic activity">
    <reaction evidence="11 12">
        <text>L-aspartate 4-semialdehyde + pyruvate = (2S,4S)-4-hydroxy-2,3,4,5-tetrahydrodipicolinate + H2O + H(+)</text>
        <dbReference type="Rhea" id="RHEA:34171"/>
        <dbReference type="ChEBI" id="CHEBI:15361"/>
        <dbReference type="ChEBI" id="CHEBI:15377"/>
        <dbReference type="ChEBI" id="CHEBI:15378"/>
        <dbReference type="ChEBI" id="CHEBI:67139"/>
        <dbReference type="ChEBI" id="CHEBI:537519"/>
        <dbReference type="EC" id="4.3.3.7"/>
    </reaction>
</comment>
<dbReference type="InterPro" id="IPR020624">
    <property type="entry name" value="Schiff_base-form_aldolases_CS"/>
</dbReference>
<keyword evidence="8 12" id="KW-0457">Lysine biosynthesis</keyword>
<dbReference type="GO" id="GO:0009089">
    <property type="term" value="P:lysine biosynthetic process via diaminopimelate"/>
    <property type="evidence" value="ECO:0007669"/>
    <property type="project" value="UniProtKB-UniRule"/>
</dbReference>
<evidence type="ECO:0000313" key="17">
    <source>
        <dbReference type="Proteomes" id="UP000054314"/>
    </source>
</evidence>
<gene>
    <name evidence="12" type="primary">dapA</name>
    <name evidence="16" type="ORF">N869_00225</name>
</gene>
<evidence type="ECO:0000313" key="16">
    <source>
        <dbReference type="EMBL" id="KGM12318.1"/>
    </source>
</evidence>
<keyword evidence="7 12" id="KW-0220">Diaminopimelate biosynthesis</keyword>
<dbReference type="Proteomes" id="UP000054314">
    <property type="component" value="Unassembled WGS sequence"/>
</dbReference>
<evidence type="ECO:0000256" key="12">
    <source>
        <dbReference type="HAMAP-Rule" id="MF_00418"/>
    </source>
</evidence>
<evidence type="ECO:0000256" key="3">
    <source>
        <dbReference type="ARBA" id="ARBA00007592"/>
    </source>
</evidence>
<dbReference type="HAMAP" id="MF_00418">
    <property type="entry name" value="DapA"/>
    <property type="match status" value="1"/>
</dbReference>
<keyword evidence="5 12" id="KW-0963">Cytoplasm</keyword>
<evidence type="ECO:0000256" key="14">
    <source>
        <dbReference type="PIRSR" id="PIRSR001365-1"/>
    </source>
</evidence>
<evidence type="ECO:0000256" key="11">
    <source>
        <dbReference type="ARBA" id="ARBA00047836"/>
    </source>
</evidence>
<evidence type="ECO:0000256" key="9">
    <source>
        <dbReference type="ARBA" id="ARBA00023239"/>
    </source>
</evidence>
<dbReference type="InterPro" id="IPR013785">
    <property type="entry name" value="Aldolase_TIM"/>
</dbReference>
<feature type="binding site" evidence="12 15">
    <location>
        <position position="210"/>
    </location>
    <ligand>
        <name>pyruvate</name>
        <dbReference type="ChEBI" id="CHEBI:15361"/>
    </ligand>
</feature>
<dbReference type="InterPro" id="IPR002220">
    <property type="entry name" value="DapA-like"/>
</dbReference>
<comment type="subunit">
    <text evidence="12">Homotetramer; dimer of dimers.</text>
</comment>
<sequence>MTSGAPPRPFGSLLTAMVTPMKDEDGAVDVDAARALAAHLVDNGHDGIVLNGTTGEAPTTHAPEKAYLVRAVVEEVGDRAVVLAGAGSNDTVHAVRMAEQAAEAGAHGLLVVTPYYSRPSQEGIYQHTLAVADATDLPVMLYDVPARTAVRYAPQTLDRLAEHPNVVAVKDATADLPAALRSIRRTGLAWYSGDDAFLLPFLSVGGSGLVSMTGHLAGRRLATVIEEFDRGEVRAATERFADLMPLVDLICSTGNGALRCKLTLSLLGLIPSAAMRLPQVPAAQDEVDAVRTILVAEGLLDTAEA</sequence>
<evidence type="ECO:0000256" key="15">
    <source>
        <dbReference type="PIRSR" id="PIRSR001365-2"/>
    </source>
</evidence>
<feature type="site" description="Part of a proton relay during catalysis" evidence="12">
    <location>
        <position position="53"/>
    </location>
</feature>
<keyword evidence="9 12" id="KW-0456">Lyase</keyword>
<dbReference type="EMBL" id="AXCZ01000097">
    <property type="protein sequence ID" value="KGM12318.1"/>
    <property type="molecule type" value="Genomic_DNA"/>
</dbReference>
<evidence type="ECO:0000256" key="13">
    <source>
        <dbReference type="PIRNR" id="PIRNR001365"/>
    </source>
</evidence>
<dbReference type="PROSITE" id="PS00665">
    <property type="entry name" value="DHDPS_1"/>
    <property type="match status" value="1"/>
</dbReference>
<dbReference type="SMART" id="SM01130">
    <property type="entry name" value="DHDPS"/>
    <property type="match status" value="1"/>
</dbReference>
<dbReference type="SUPFAM" id="SSF51569">
    <property type="entry name" value="Aldolase"/>
    <property type="match status" value="1"/>
</dbReference>
<dbReference type="GO" id="GO:0019877">
    <property type="term" value="P:diaminopimelate biosynthetic process"/>
    <property type="evidence" value="ECO:0007669"/>
    <property type="project" value="UniProtKB-UniRule"/>
</dbReference>
<dbReference type="GO" id="GO:0005829">
    <property type="term" value="C:cytosol"/>
    <property type="evidence" value="ECO:0007669"/>
    <property type="project" value="TreeGrafter"/>
</dbReference>
<keyword evidence="17" id="KW-1185">Reference proteome</keyword>
<evidence type="ECO:0000256" key="6">
    <source>
        <dbReference type="ARBA" id="ARBA00022605"/>
    </source>
</evidence>
<comment type="similarity">
    <text evidence="3 12 13">Belongs to the DapA family.</text>
</comment>
<dbReference type="Gene3D" id="3.20.20.70">
    <property type="entry name" value="Aldolase class I"/>
    <property type="match status" value="1"/>
</dbReference>
<evidence type="ECO:0000256" key="5">
    <source>
        <dbReference type="ARBA" id="ARBA00022490"/>
    </source>
</evidence>
<evidence type="ECO:0000256" key="1">
    <source>
        <dbReference type="ARBA" id="ARBA00003294"/>
    </source>
</evidence>
<dbReference type="EC" id="4.3.3.7" evidence="4 12"/>
<dbReference type="GO" id="GO:0008840">
    <property type="term" value="F:4-hydroxy-tetrahydrodipicolinate synthase activity"/>
    <property type="evidence" value="ECO:0007669"/>
    <property type="project" value="UniProtKB-UniRule"/>
</dbReference>
<reference evidence="16 17" key="1">
    <citation type="submission" date="2013-08" db="EMBL/GenBank/DDBJ databases">
        <title>Genome sequencing of Cellulomonas bogoriensis 69B4.</title>
        <authorList>
            <person name="Chen F."/>
            <person name="Li Y."/>
            <person name="Wang G."/>
        </authorList>
    </citation>
    <scope>NUCLEOTIDE SEQUENCE [LARGE SCALE GENOMIC DNA]</scope>
    <source>
        <strain evidence="16 17">69B4</strain>
    </source>
</reference>
<accession>A0A0A0BVB5</accession>
<comment type="pathway">
    <text evidence="2 12">Amino-acid biosynthesis; L-lysine biosynthesis via DAP pathway; (S)-tetrahydrodipicolinate from L-aspartate: step 3/4.</text>
</comment>
<comment type="function">
    <text evidence="1 12">Catalyzes the condensation of (S)-aspartate-beta-semialdehyde [(S)-ASA] and pyruvate to 4-hydroxy-tetrahydrodipicolinate (HTPA).</text>
</comment>
<dbReference type="AlphaFoldDB" id="A0A0A0BVB5"/>
<evidence type="ECO:0000256" key="2">
    <source>
        <dbReference type="ARBA" id="ARBA00005120"/>
    </source>
</evidence>
<dbReference type="InterPro" id="IPR005263">
    <property type="entry name" value="DapA"/>
</dbReference>
<dbReference type="OrthoDB" id="9782828at2"/>
<dbReference type="PANTHER" id="PTHR12128:SF66">
    <property type="entry name" value="4-HYDROXY-2-OXOGLUTARATE ALDOLASE, MITOCHONDRIAL"/>
    <property type="match status" value="1"/>
</dbReference>
<keyword evidence="10 12" id="KW-0704">Schiff base</keyword>
<evidence type="ECO:0000256" key="7">
    <source>
        <dbReference type="ARBA" id="ARBA00022915"/>
    </source>
</evidence>
<comment type="subcellular location">
    <subcellularLocation>
        <location evidence="12">Cytoplasm</location>
    </subcellularLocation>
</comment>
<protein>
    <recommendedName>
        <fullName evidence="4 12">4-hydroxy-tetrahydrodipicolinate synthase</fullName>
        <shortName evidence="12">HTPA synthase</shortName>
        <ecNumber evidence="4 12">4.3.3.7</ecNumber>
    </recommendedName>
</protein>
<evidence type="ECO:0000256" key="4">
    <source>
        <dbReference type="ARBA" id="ARBA00012086"/>
    </source>
</evidence>
<feature type="active site" description="Proton donor/acceptor" evidence="12 14">
    <location>
        <position position="142"/>
    </location>
</feature>
<dbReference type="PIRSF" id="PIRSF001365">
    <property type="entry name" value="DHDPS"/>
    <property type="match status" value="1"/>
</dbReference>
<feature type="binding site" evidence="12 15">
    <location>
        <position position="54"/>
    </location>
    <ligand>
        <name>pyruvate</name>
        <dbReference type="ChEBI" id="CHEBI:15361"/>
    </ligand>
</feature>